<evidence type="ECO:0000256" key="1">
    <source>
        <dbReference type="ARBA" id="ARBA00006062"/>
    </source>
</evidence>
<proteinExistence type="inferred from homology"/>
<comment type="caution">
    <text evidence="3">The sequence shown here is derived from an EMBL/GenBank/DDBJ whole genome shotgun (WGS) entry which is preliminary data.</text>
</comment>
<feature type="region of interest" description="Disordered" evidence="2">
    <location>
        <begin position="50"/>
        <end position="149"/>
    </location>
</feature>
<reference evidence="3 4" key="1">
    <citation type="journal article" date="2015" name="Nat. Commun.">
        <title>Lucilia cuprina genome unlocks parasitic fly biology to underpin future interventions.</title>
        <authorList>
            <person name="Anstead C.A."/>
            <person name="Korhonen P.K."/>
            <person name="Young N.D."/>
            <person name="Hall R.S."/>
            <person name="Jex A.R."/>
            <person name="Murali S.C."/>
            <person name="Hughes D.S."/>
            <person name="Lee S.F."/>
            <person name="Perry T."/>
            <person name="Stroehlein A.J."/>
            <person name="Ansell B.R."/>
            <person name="Breugelmans B."/>
            <person name="Hofmann A."/>
            <person name="Qu J."/>
            <person name="Dugan S."/>
            <person name="Lee S.L."/>
            <person name="Chao H."/>
            <person name="Dinh H."/>
            <person name="Han Y."/>
            <person name="Doddapaneni H.V."/>
            <person name="Worley K.C."/>
            <person name="Muzny D.M."/>
            <person name="Ioannidis P."/>
            <person name="Waterhouse R.M."/>
            <person name="Zdobnov E.M."/>
            <person name="James P.J."/>
            <person name="Bagnall N.H."/>
            <person name="Kotze A.C."/>
            <person name="Gibbs R.A."/>
            <person name="Richards S."/>
            <person name="Batterham P."/>
            <person name="Gasser R.B."/>
        </authorList>
    </citation>
    <scope>NUCLEOTIDE SEQUENCE [LARGE SCALE GENOMIC DNA]</scope>
    <source>
        <strain evidence="3 4">LS</strain>
        <tissue evidence="3">Full body</tissue>
    </source>
</reference>
<dbReference type="OMA" id="PWNKPVE"/>
<feature type="compositionally biased region" description="Acidic residues" evidence="2">
    <location>
        <begin position="83"/>
        <end position="92"/>
    </location>
</feature>
<dbReference type="AlphaFoldDB" id="A0A0L0CB62"/>
<comment type="similarity">
    <text evidence="1">Belongs to the CDV3 family.</text>
</comment>
<dbReference type="PANTHER" id="PTHR16284:SF13">
    <property type="entry name" value="PROTEIN CDV3 HOMOLOG"/>
    <property type="match status" value="1"/>
</dbReference>
<dbReference type="GO" id="GO:0005737">
    <property type="term" value="C:cytoplasm"/>
    <property type="evidence" value="ECO:0007669"/>
    <property type="project" value="TreeGrafter"/>
</dbReference>
<dbReference type="Proteomes" id="UP000037069">
    <property type="component" value="Unassembled WGS sequence"/>
</dbReference>
<keyword evidence="4" id="KW-1185">Reference proteome</keyword>
<dbReference type="InterPro" id="IPR026806">
    <property type="entry name" value="CDV3"/>
</dbReference>
<feature type="compositionally biased region" description="Acidic residues" evidence="2">
    <location>
        <begin position="109"/>
        <end position="126"/>
    </location>
</feature>
<sequence>QTIRLRNYKTFASNMADLDDFFAKKDKKKSKKPKFLTAEELVKNLEETKREVAKAKKPEPTVVAPVAPAVGETVEDKPKEQQVEDEWKEIEEEQRKDYSGLKIGQLTLNDDEEETDSEGQEDDGESDGNQNSDSLKRSGGGPWKKVIPAEEVTQIPMEMPKPVSKVYVSPALRAAQQGLGPGLKPKLRNKAAPDITNADFFPTLGAARPEEQRKKKNEPAFEEVRHGMRVQRVKEQTVAPSAATNRFQSLDETES</sequence>
<gene>
    <name evidence="3" type="ORF">FF38_11569</name>
</gene>
<evidence type="ECO:0000313" key="3">
    <source>
        <dbReference type="EMBL" id="KNC29491.1"/>
    </source>
</evidence>
<dbReference type="EMBL" id="JRES01000655">
    <property type="protein sequence ID" value="KNC29491.1"/>
    <property type="molecule type" value="Genomic_DNA"/>
</dbReference>
<feature type="compositionally biased region" description="Polar residues" evidence="2">
    <location>
        <begin position="238"/>
        <end position="255"/>
    </location>
</feature>
<evidence type="ECO:0008006" key="5">
    <source>
        <dbReference type="Google" id="ProtNLM"/>
    </source>
</evidence>
<evidence type="ECO:0000313" key="4">
    <source>
        <dbReference type="Proteomes" id="UP000037069"/>
    </source>
</evidence>
<evidence type="ECO:0000256" key="2">
    <source>
        <dbReference type="SAM" id="MobiDB-lite"/>
    </source>
</evidence>
<feature type="compositionally biased region" description="Basic and acidic residues" evidence="2">
    <location>
        <begin position="50"/>
        <end position="59"/>
    </location>
</feature>
<dbReference type="STRING" id="7375.A0A0L0CB62"/>
<feature type="compositionally biased region" description="Basic and acidic residues" evidence="2">
    <location>
        <begin position="208"/>
        <end position="226"/>
    </location>
</feature>
<dbReference type="PANTHER" id="PTHR16284">
    <property type="entry name" value="PROTEIN CDV3 HOMOLOG"/>
    <property type="match status" value="1"/>
</dbReference>
<organism evidence="3 4">
    <name type="scientific">Lucilia cuprina</name>
    <name type="common">Green bottle fly</name>
    <name type="synonym">Australian sheep blowfly</name>
    <dbReference type="NCBI Taxonomy" id="7375"/>
    <lineage>
        <taxon>Eukaryota</taxon>
        <taxon>Metazoa</taxon>
        <taxon>Ecdysozoa</taxon>
        <taxon>Arthropoda</taxon>
        <taxon>Hexapoda</taxon>
        <taxon>Insecta</taxon>
        <taxon>Pterygota</taxon>
        <taxon>Neoptera</taxon>
        <taxon>Endopterygota</taxon>
        <taxon>Diptera</taxon>
        <taxon>Brachycera</taxon>
        <taxon>Muscomorpha</taxon>
        <taxon>Oestroidea</taxon>
        <taxon>Calliphoridae</taxon>
        <taxon>Luciliinae</taxon>
        <taxon>Lucilia</taxon>
    </lineage>
</organism>
<feature type="region of interest" description="Disordered" evidence="2">
    <location>
        <begin position="194"/>
        <end position="255"/>
    </location>
</feature>
<protein>
    <recommendedName>
        <fullName evidence="5">Protein CDV3</fullName>
    </recommendedName>
</protein>
<dbReference type="Pfam" id="PF15359">
    <property type="entry name" value="CDV3"/>
    <property type="match status" value="1"/>
</dbReference>
<accession>A0A0L0CB62</accession>
<feature type="non-terminal residue" evidence="3">
    <location>
        <position position="1"/>
    </location>
</feature>
<dbReference type="OrthoDB" id="6288097at2759"/>
<name>A0A0L0CB62_LUCCU</name>
<feature type="compositionally biased region" description="Low complexity" evidence="2">
    <location>
        <begin position="60"/>
        <end position="72"/>
    </location>
</feature>